<dbReference type="Proteomes" id="UP000825483">
    <property type="component" value="Unassembled WGS sequence"/>
</dbReference>
<feature type="compositionally biased region" description="Low complexity" evidence="1">
    <location>
        <begin position="138"/>
        <end position="152"/>
    </location>
</feature>
<feature type="compositionally biased region" description="Basic and acidic residues" evidence="1">
    <location>
        <begin position="216"/>
        <end position="225"/>
    </location>
</feature>
<dbReference type="NCBIfam" id="TIGR03779">
    <property type="entry name" value="Bac_Flav_CT_M"/>
    <property type="match status" value="1"/>
</dbReference>
<keyword evidence="2" id="KW-0812">Transmembrane</keyword>
<evidence type="ECO:0000259" key="3">
    <source>
        <dbReference type="Pfam" id="PF12508"/>
    </source>
</evidence>
<evidence type="ECO:0000313" key="4">
    <source>
        <dbReference type="EMBL" id="GJG57485.1"/>
    </source>
</evidence>
<feature type="compositionally biased region" description="Basic and acidic residues" evidence="1">
    <location>
        <begin position="169"/>
        <end position="198"/>
    </location>
</feature>
<dbReference type="Pfam" id="PF12508">
    <property type="entry name" value="Transposon_TraM"/>
    <property type="match status" value="1"/>
</dbReference>
<gene>
    <name evidence="4" type="ORF">PRLR5076_03360</name>
</gene>
<dbReference type="InterPro" id="IPR022187">
    <property type="entry name" value="Conjug_transposon_TraM"/>
</dbReference>
<dbReference type="EMBL" id="BPUB01000001">
    <property type="protein sequence ID" value="GJG57485.1"/>
    <property type="molecule type" value="Genomic_DNA"/>
</dbReference>
<accession>A0A9R1C7L4</accession>
<organism evidence="4 5">
    <name type="scientific">Prevotella lacticifex</name>
    <dbReference type="NCBI Taxonomy" id="2854755"/>
    <lineage>
        <taxon>Bacteria</taxon>
        <taxon>Pseudomonadati</taxon>
        <taxon>Bacteroidota</taxon>
        <taxon>Bacteroidia</taxon>
        <taxon>Bacteroidales</taxon>
        <taxon>Prevotellaceae</taxon>
        <taxon>Prevotella</taxon>
    </lineage>
</organism>
<sequence>MNLQKLKRLNLRQPKYIFPLVIFLPLLGLIYFGMETFKGNGKTAGNVVTDSINMSIPDARAEGMDNKMTAMNKHFAEGGAFTAVDGIGDDYEQKDTTGSGYNDKERQDINAINAERLRQMKAEQDLRERQQANMNRINGYSSNSYGSSYGSGRTQQDDLNDYARELERIQNRSMDRQRRYYAEQEQRDKEEEAEERRQQQAMIEALTGNSRKKSNKKEEKTEVVEKVKEDNSEKFNTVASTENIDEPLIKAMIDKTTKAREGTRLRFKLLDDVTVKGIRLKKGSYLYGIVTGFGQQRVMANITSILVGNKFIKVNLSVFDNDGMEGFYVPESTFREMMKDAGSNIAAQNIQFDVNGTGGVSPEIIALQALQNMYQSASSAVSKNIRKNKAKIKYNTIVYLINTQNE</sequence>
<evidence type="ECO:0000313" key="5">
    <source>
        <dbReference type="Proteomes" id="UP000825483"/>
    </source>
</evidence>
<feature type="region of interest" description="Disordered" evidence="1">
    <location>
        <begin position="169"/>
        <end position="225"/>
    </location>
</feature>
<feature type="domain" description="Conjugative transposon TraM C-terminal" evidence="3">
    <location>
        <begin position="249"/>
        <end position="400"/>
    </location>
</feature>
<protein>
    <submittedName>
        <fullName evidence="4">Conjugative transposon protein TraM</fullName>
    </submittedName>
</protein>
<feature type="transmembrane region" description="Helical" evidence="2">
    <location>
        <begin position="16"/>
        <end position="34"/>
    </location>
</feature>
<dbReference type="InterPro" id="IPR055407">
    <property type="entry name" value="TraM_C"/>
</dbReference>
<proteinExistence type="predicted"/>
<reference evidence="4" key="1">
    <citation type="journal article" date="2022" name="Int. J. Syst. Evol. Microbiol.">
        <title>Prevotella lacticifex sp. nov., isolated from the rumen of cows.</title>
        <authorList>
            <person name="Shinkai T."/>
            <person name="Ikeyama N."/>
            <person name="Kumagai M."/>
            <person name="Ohmori H."/>
            <person name="Sakamoto M."/>
            <person name="Ohkuma M."/>
            <person name="Mitsumori M."/>
        </authorList>
    </citation>
    <scope>NUCLEOTIDE SEQUENCE</scope>
    <source>
        <strain evidence="4">R5076</strain>
    </source>
</reference>
<dbReference type="RefSeq" id="WP_223929574.1">
    <property type="nucleotide sequence ID" value="NZ_BPTU01000003.1"/>
</dbReference>
<dbReference type="GeneID" id="72468390"/>
<evidence type="ECO:0000256" key="1">
    <source>
        <dbReference type="SAM" id="MobiDB-lite"/>
    </source>
</evidence>
<name>A0A9R1C7L4_9BACT</name>
<keyword evidence="2" id="KW-0472">Membrane</keyword>
<dbReference type="AlphaFoldDB" id="A0A9R1C7L4"/>
<keyword evidence="5" id="KW-1185">Reference proteome</keyword>
<comment type="caution">
    <text evidence="4">The sequence shown here is derived from an EMBL/GenBank/DDBJ whole genome shotgun (WGS) entry which is preliminary data.</text>
</comment>
<feature type="region of interest" description="Disordered" evidence="1">
    <location>
        <begin position="87"/>
        <end position="108"/>
    </location>
</feature>
<feature type="region of interest" description="Disordered" evidence="1">
    <location>
        <begin position="133"/>
        <end position="156"/>
    </location>
</feature>
<keyword evidence="2" id="KW-1133">Transmembrane helix</keyword>
<evidence type="ECO:0000256" key="2">
    <source>
        <dbReference type="SAM" id="Phobius"/>
    </source>
</evidence>